<evidence type="ECO:0000313" key="5">
    <source>
        <dbReference type="Proteomes" id="UP000636479"/>
    </source>
</evidence>
<organism evidence="4 5">
    <name type="scientific">Mycena indigotica</name>
    <dbReference type="NCBI Taxonomy" id="2126181"/>
    <lineage>
        <taxon>Eukaryota</taxon>
        <taxon>Fungi</taxon>
        <taxon>Dikarya</taxon>
        <taxon>Basidiomycota</taxon>
        <taxon>Agaricomycotina</taxon>
        <taxon>Agaricomycetes</taxon>
        <taxon>Agaricomycetidae</taxon>
        <taxon>Agaricales</taxon>
        <taxon>Marasmiineae</taxon>
        <taxon>Mycenaceae</taxon>
        <taxon>Mycena</taxon>
    </lineage>
</organism>
<keyword evidence="2" id="KW-1133">Transmembrane helix</keyword>
<comment type="caution">
    <text evidence="4">The sequence shown here is derived from an EMBL/GenBank/DDBJ whole genome shotgun (WGS) entry which is preliminary data.</text>
</comment>
<feature type="transmembrane region" description="Helical" evidence="2">
    <location>
        <begin position="174"/>
        <end position="191"/>
    </location>
</feature>
<dbReference type="PANTHER" id="PTHR35043">
    <property type="entry name" value="TRANSCRIPTION FACTOR DOMAIN-CONTAINING PROTEIN"/>
    <property type="match status" value="1"/>
</dbReference>
<dbReference type="PANTHER" id="PTHR35043:SF7">
    <property type="entry name" value="TRANSCRIPTION FACTOR DOMAIN-CONTAINING PROTEIN"/>
    <property type="match status" value="1"/>
</dbReference>
<feature type="signal peptide" evidence="3">
    <location>
        <begin position="1"/>
        <end position="17"/>
    </location>
</feature>
<dbReference type="RefSeq" id="XP_037213001.1">
    <property type="nucleotide sequence ID" value="XM_037370620.1"/>
</dbReference>
<feature type="transmembrane region" description="Helical" evidence="2">
    <location>
        <begin position="437"/>
        <end position="460"/>
    </location>
</feature>
<evidence type="ECO:0000313" key="4">
    <source>
        <dbReference type="EMBL" id="KAF7288779.1"/>
    </source>
</evidence>
<sequence>MLLLLALGGSSLQLASSQSSESIAPCSCESPHDSRTLFDIAWGCFATLFACVWVSVHPNVPPPPPEEPLEPGVWKRVKWHLQCFLGPLKRRLTLMAVAVLAPELIFGLAVRQLVMARHFARKHEISITHGFFVGMGGFVDAEKHPVVTDKQIDSNSAVRAEIQSTPLFSIQAKISTLAFAVLTSFIWLIWLKKPLDVQEPIQLTNRISILDQPSSFAAGPDLPQAGTTLIESLDRVRLPGTVQDSARDTEAADAEASARAVKALPEAALAGLPGPEATKISSGVPVRSGTSKPSHRKMLLHHLGNILVGGLSSSVANLNSATSVPAFWCGVRNDLPASLVLGSLILELICGSVFGAIHCIVWFVEFPSTMEMWIWRSSAALISAVAPIFILPFLIYFMVRTLVELSWLVISFLWQHISRGDTRVKLAKDWDDVVGSVLGPVFLFVWVLYGVIYCLARALILTLMLTTLRSLPAEAFINVNWNLYIPHL</sequence>
<evidence type="ECO:0000256" key="1">
    <source>
        <dbReference type="SAM" id="MobiDB-lite"/>
    </source>
</evidence>
<dbReference type="AlphaFoldDB" id="A0A8H6VPE5"/>
<dbReference type="GeneID" id="59353136"/>
<feature type="transmembrane region" description="Helical" evidence="2">
    <location>
        <begin position="378"/>
        <end position="399"/>
    </location>
</feature>
<dbReference type="OrthoDB" id="9451547at2759"/>
<feature type="transmembrane region" description="Helical" evidence="2">
    <location>
        <begin position="339"/>
        <end position="366"/>
    </location>
</feature>
<protein>
    <submittedName>
        <fullName evidence="4">Uncharacterized protein</fullName>
    </submittedName>
</protein>
<accession>A0A8H6VPE5</accession>
<feature type="region of interest" description="Disordered" evidence="1">
    <location>
        <begin position="273"/>
        <end position="293"/>
    </location>
</feature>
<proteinExistence type="predicted"/>
<evidence type="ECO:0000256" key="2">
    <source>
        <dbReference type="SAM" id="Phobius"/>
    </source>
</evidence>
<keyword evidence="3" id="KW-0732">Signal</keyword>
<evidence type="ECO:0000256" key="3">
    <source>
        <dbReference type="SAM" id="SignalP"/>
    </source>
</evidence>
<reference evidence="4" key="1">
    <citation type="submission" date="2020-05" db="EMBL/GenBank/DDBJ databases">
        <title>Mycena genomes resolve the evolution of fungal bioluminescence.</title>
        <authorList>
            <person name="Tsai I.J."/>
        </authorList>
    </citation>
    <scope>NUCLEOTIDE SEQUENCE</scope>
    <source>
        <strain evidence="4">171206Taipei</strain>
    </source>
</reference>
<dbReference type="EMBL" id="JACAZF010000019">
    <property type="protein sequence ID" value="KAF7288779.1"/>
    <property type="molecule type" value="Genomic_DNA"/>
</dbReference>
<feature type="chain" id="PRO_5034586375" evidence="3">
    <location>
        <begin position="18"/>
        <end position="488"/>
    </location>
</feature>
<dbReference type="Proteomes" id="UP000636479">
    <property type="component" value="Unassembled WGS sequence"/>
</dbReference>
<keyword evidence="5" id="KW-1185">Reference proteome</keyword>
<keyword evidence="2" id="KW-0812">Transmembrane</keyword>
<name>A0A8H6VPE5_9AGAR</name>
<gene>
    <name evidence="4" type="ORF">MIND_01423600</name>
</gene>
<keyword evidence="2" id="KW-0472">Membrane</keyword>